<dbReference type="Gene3D" id="3.40.30.10">
    <property type="entry name" value="Glutaredoxin"/>
    <property type="match status" value="1"/>
</dbReference>
<dbReference type="SUPFAM" id="SSF47616">
    <property type="entry name" value="GST C-terminal domain-like"/>
    <property type="match status" value="1"/>
</dbReference>
<dbReference type="InterPro" id="IPR036249">
    <property type="entry name" value="Thioredoxin-like_sf"/>
</dbReference>
<proteinExistence type="predicted"/>
<dbReference type="SFLD" id="SFLDG00358">
    <property type="entry name" value="Main_(cytGST)"/>
    <property type="match status" value="1"/>
</dbReference>
<feature type="domain" description="GST C-terminal" evidence="2">
    <location>
        <begin position="84"/>
        <end position="198"/>
    </location>
</feature>
<sequence>MKLYTTALSGHGHRVEQLLKLLKLDYEKIDAPHEVRITTEFLKINPLGQIPVLIDNDVVLSDSNTILLYLVQKYDRACIWYAKEIIEQAEIHRWLFIASGEIAFGPALARRTKLLNGDASLEEAQARAHKILNFMNNHLKKYTWLALNKITIADLACYPYVAVAEEGGVSLNEYENVKHWLANVESVEDIQAMPRMTT</sequence>
<dbReference type="Pfam" id="PF00043">
    <property type="entry name" value="GST_C"/>
    <property type="match status" value="1"/>
</dbReference>
<dbReference type="InterPro" id="IPR004046">
    <property type="entry name" value="GST_C"/>
</dbReference>
<evidence type="ECO:0000259" key="2">
    <source>
        <dbReference type="PROSITE" id="PS50405"/>
    </source>
</evidence>
<protein>
    <submittedName>
        <fullName evidence="3">Glutathione S-transferase family protein</fullName>
    </submittedName>
</protein>
<dbReference type="InterPro" id="IPR010987">
    <property type="entry name" value="Glutathione-S-Trfase_C-like"/>
</dbReference>
<organism evidence="3 4">
    <name type="scientific">Acinetobacter pollinis</name>
    <dbReference type="NCBI Taxonomy" id="2605270"/>
    <lineage>
        <taxon>Bacteria</taxon>
        <taxon>Pseudomonadati</taxon>
        <taxon>Pseudomonadota</taxon>
        <taxon>Gammaproteobacteria</taxon>
        <taxon>Moraxellales</taxon>
        <taxon>Moraxellaceae</taxon>
        <taxon>Acinetobacter</taxon>
    </lineage>
</organism>
<dbReference type="PROSITE" id="PS50404">
    <property type="entry name" value="GST_NTER"/>
    <property type="match status" value="1"/>
</dbReference>
<keyword evidence="4" id="KW-1185">Reference proteome</keyword>
<accession>A0ABU6DR31</accession>
<name>A0ABU6DR31_9GAMM</name>
<evidence type="ECO:0000313" key="4">
    <source>
        <dbReference type="Proteomes" id="UP001339883"/>
    </source>
</evidence>
<dbReference type="Gene3D" id="1.20.1050.10">
    <property type="match status" value="1"/>
</dbReference>
<comment type="caution">
    <text evidence="3">The sequence shown here is derived from an EMBL/GenBank/DDBJ whole genome shotgun (WGS) entry which is preliminary data.</text>
</comment>
<feature type="domain" description="GST N-terminal" evidence="1">
    <location>
        <begin position="1"/>
        <end position="78"/>
    </location>
</feature>
<dbReference type="SUPFAM" id="SSF52833">
    <property type="entry name" value="Thioredoxin-like"/>
    <property type="match status" value="1"/>
</dbReference>
<dbReference type="InterPro" id="IPR004045">
    <property type="entry name" value="Glutathione_S-Trfase_N"/>
</dbReference>
<reference evidence="3 4" key="1">
    <citation type="submission" date="2019-08" db="EMBL/GenBank/DDBJ databases">
        <title>Five species of Acinetobacter isolated from floral nectar and animal pollinators.</title>
        <authorList>
            <person name="Hendry T.A."/>
        </authorList>
    </citation>
    <scope>NUCLEOTIDE SEQUENCE [LARGE SCALE GENOMIC DNA]</scope>
    <source>
        <strain evidence="3 4">MD18.27</strain>
    </source>
</reference>
<gene>
    <name evidence="3" type="ORF">I2F25_04540</name>
</gene>
<dbReference type="PANTHER" id="PTHR44051:SF2">
    <property type="entry name" value="HYPOTHETICAL GLUTATHIONE S-TRANSFERASE LIKE PROTEIN"/>
    <property type="match status" value="1"/>
</dbReference>
<dbReference type="InterPro" id="IPR040079">
    <property type="entry name" value="Glutathione_S-Trfase"/>
</dbReference>
<dbReference type="SFLD" id="SFLDS00019">
    <property type="entry name" value="Glutathione_Transferase_(cytos"/>
    <property type="match status" value="1"/>
</dbReference>
<dbReference type="PANTHER" id="PTHR44051">
    <property type="entry name" value="GLUTATHIONE S-TRANSFERASE-RELATED"/>
    <property type="match status" value="1"/>
</dbReference>
<evidence type="ECO:0000259" key="1">
    <source>
        <dbReference type="PROSITE" id="PS50404"/>
    </source>
</evidence>
<evidence type="ECO:0000313" key="3">
    <source>
        <dbReference type="EMBL" id="MEB5476325.1"/>
    </source>
</evidence>
<dbReference type="Proteomes" id="UP001339883">
    <property type="component" value="Unassembled WGS sequence"/>
</dbReference>
<dbReference type="Pfam" id="PF13417">
    <property type="entry name" value="GST_N_3"/>
    <property type="match status" value="1"/>
</dbReference>
<dbReference type="PROSITE" id="PS50405">
    <property type="entry name" value="GST_CTER"/>
    <property type="match status" value="1"/>
</dbReference>
<dbReference type="InterPro" id="IPR036282">
    <property type="entry name" value="Glutathione-S-Trfase_C_sf"/>
</dbReference>
<dbReference type="EMBL" id="VTDN01000003">
    <property type="protein sequence ID" value="MEB5476325.1"/>
    <property type="molecule type" value="Genomic_DNA"/>
</dbReference>